<accession>A0A0L8GDY4</accession>
<sequence length="83" mass="9066">MSGISQATDHSTQGVSLSGLTFVSSFSTGIFSMGQSVVRFDPLTVSHITFIPSGQCLLTIHTKQKYKMLLPVISCYFTQPSKY</sequence>
<gene>
    <name evidence="1" type="ORF">OCBIM_22035089mg</name>
</gene>
<name>A0A0L8GDY4_OCTBM</name>
<dbReference type="AlphaFoldDB" id="A0A0L8GDY4"/>
<dbReference type="EMBL" id="KQ422274">
    <property type="protein sequence ID" value="KOF75232.1"/>
    <property type="molecule type" value="Genomic_DNA"/>
</dbReference>
<proteinExistence type="predicted"/>
<reference evidence="1" key="1">
    <citation type="submission" date="2015-07" db="EMBL/GenBank/DDBJ databases">
        <title>MeaNS - Measles Nucleotide Surveillance Program.</title>
        <authorList>
            <person name="Tran T."/>
            <person name="Druce J."/>
        </authorList>
    </citation>
    <scope>NUCLEOTIDE SEQUENCE</scope>
    <source>
        <strain evidence="1">UCB-OBI-ISO-001</strain>
        <tissue evidence="1">Gonad</tissue>
    </source>
</reference>
<protein>
    <submittedName>
        <fullName evidence="1">Uncharacterized protein</fullName>
    </submittedName>
</protein>
<organism evidence="1">
    <name type="scientific">Octopus bimaculoides</name>
    <name type="common">California two-spotted octopus</name>
    <dbReference type="NCBI Taxonomy" id="37653"/>
    <lineage>
        <taxon>Eukaryota</taxon>
        <taxon>Metazoa</taxon>
        <taxon>Spiralia</taxon>
        <taxon>Lophotrochozoa</taxon>
        <taxon>Mollusca</taxon>
        <taxon>Cephalopoda</taxon>
        <taxon>Coleoidea</taxon>
        <taxon>Octopodiformes</taxon>
        <taxon>Octopoda</taxon>
        <taxon>Incirrata</taxon>
        <taxon>Octopodidae</taxon>
        <taxon>Octopus</taxon>
    </lineage>
</organism>
<evidence type="ECO:0000313" key="1">
    <source>
        <dbReference type="EMBL" id="KOF75232.1"/>
    </source>
</evidence>